<name>A0A8J3GMI7_9HYPH</name>
<dbReference type="Pfam" id="PF10094">
    <property type="entry name" value="DUF2332"/>
    <property type="match status" value="1"/>
</dbReference>
<reference evidence="1" key="1">
    <citation type="journal article" date="2014" name="Int. J. Syst. Evol. Microbiol.">
        <title>Complete genome sequence of Corynebacterium casei LMG S-19264T (=DSM 44701T), isolated from a smear-ripened cheese.</title>
        <authorList>
            <consortium name="US DOE Joint Genome Institute (JGI-PGF)"/>
            <person name="Walter F."/>
            <person name="Albersmeier A."/>
            <person name="Kalinowski J."/>
            <person name="Ruckert C."/>
        </authorList>
    </citation>
    <scope>NUCLEOTIDE SEQUENCE</scope>
    <source>
        <strain evidence="1">KCTC 42249</strain>
    </source>
</reference>
<organism evidence="1 2">
    <name type="scientific">Tianweitania populi</name>
    <dbReference type="NCBI Taxonomy" id="1607949"/>
    <lineage>
        <taxon>Bacteria</taxon>
        <taxon>Pseudomonadati</taxon>
        <taxon>Pseudomonadota</taxon>
        <taxon>Alphaproteobacteria</taxon>
        <taxon>Hyphomicrobiales</taxon>
        <taxon>Phyllobacteriaceae</taxon>
        <taxon>Tianweitania</taxon>
    </lineage>
</organism>
<dbReference type="InterPro" id="IPR011200">
    <property type="entry name" value="UCP012608"/>
</dbReference>
<gene>
    <name evidence="1" type="ORF">GCM10016234_38970</name>
</gene>
<sequence length="334" mass="36925">MQIANNVAERYTRFARQEAEGKSELYVELALGVAGSEQLIALLAGLPREKQQPNLIFAAYRWLFGVPRGWDDFHENVIDRWDDVRNVALSRMTQTNEPGRCATLLPLLARLPQPLALIEVGASAGLCLLPDYYSYQFGGTALPEAPLDDRPIFSCNTNAVTPVPETLPEILWRAGLDLNPLDVTNEEEAAWLECLVWPGQEARAEQLRKALEIARAVKPEVVKGDLRADLADLAGRAPKDATLVIFHTAVLTYVQDVSEREAFSHHVSSLCPYWISNESPGVFPSIAQKLEDGGDDHPGKFLMSMNGEPIAWTDPHGRSVNWIETSAFNAPTPS</sequence>
<evidence type="ECO:0000313" key="1">
    <source>
        <dbReference type="EMBL" id="GHD23615.1"/>
    </source>
</evidence>
<dbReference type="Proteomes" id="UP000630142">
    <property type="component" value="Unassembled WGS sequence"/>
</dbReference>
<reference evidence="1" key="2">
    <citation type="submission" date="2020-09" db="EMBL/GenBank/DDBJ databases">
        <authorList>
            <person name="Sun Q."/>
            <person name="Kim S."/>
        </authorList>
    </citation>
    <scope>NUCLEOTIDE SEQUENCE</scope>
    <source>
        <strain evidence="1">KCTC 42249</strain>
    </source>
</reference>
<proteinExistence type="predicted"/>
<dbReference type="RefSeq" id="WP_210313002.1">
    <property type="nucleotide sequence ID" value="NZ_BMZQ01000006.1"/>
</dbReference>
<protein>
    <recommendedName>
        <fullName evidence="3">DUF2332 domain-containing protein</fullName>
    </recommendedName>
</protein>
<dbReference type="AlphaFoldDB" id="A0A8J3GMI7"/>
<evidence type="ECO:0000313" key="2">
    <source>
        <dbReference type="Proteomes" id="UP000630142"/>
    </source>
</evidence>
<dbReference type="EMBL" id="BMZQ01000006">
    <property type="protein sequence ID" value="GHD23615.1"/>
    <property type="molecule type" value="Genomic_DNA"/>
</dbReference>
<comment type="caution">
    <text evidence="1">The sequence shown here is derived from an EMBL/GenBank/DDBJ whole genome shotgun (WGS) entry which is preliminary data.</text>
</comment>
<keyword evidence="2" id="KW-1185">Reference proteome</keyword>
<evidence type="ECO:0008006" key="3">
    <source>
        <dbReference type="Google" id="ProtNLM"/>
    </source>
</evidence>
<accession>A0A8J3GMI7</accession>